<dbReference type="PANTHER" id="PTHR45763">
    <property type="entry name" value="HYDROLASE, ALPHA/BETA FOLD FAMILY PROTEIN, EXPRESSED-RELATED"/>
    <property type="match status" value="1"/>
</dbReference>
<dbReference type="InterPro" id="IPR029058">
    <property type="entry name" value="AB_hydrolase_fold"/>
</dbReference>
<evidence type="ECO:0000313" key="3">
    <source>
        <dbReference type="EnsemblPlants" id="TraesCS1A02G268900.1"/>
    </source>
</evidence>
<reference evidence="3" key="2">
    <citation type="submission" date="2018-10" db="UniProtKB">
        <authorList>
            <consortium name="EnsemblPlants"/>
        </authorList>
    </citation>
    <scope>IDENTIFICATION</scope>
</reference>
<dbReference type="STRING" id="4565.A0A3B5Y2C6"/>
<reference evidence="3" key="1">
    <citation type="submission" date="2018-08" db="EMBL/GenBank/DDBJ databases">
        <authorList>
            <person name="Rossello M."/>
        </authorList>
    </citation>
    <scope>NUCLEOTIDE SEQUENCE [LARGE SCALE GENOMIC DNA]</scope>
    <source>
        <strain evidence="3">cv. Chinese Spring</strain>
    </source>
</reference>
<dbReference type="KEGG" id="taes:123148682"/>
<dbReference type="AlphaFoldDB" id="A0A3B5Y2C6"/>
<dbReference type="SUPFAM" id="SSF53474">
    <property type="entry name" value="alpha/beta-Hydrolases"/>
    <property type="match status" value="1"/>
</dbReference>
<sequence>MCTQRATRGSEPASNARCRPRASKSPPSRPCERCGGTMPASEPLRGRGAGNRPAAPATAYSGAAKKLPLALLVFFSALLYSQIQPPPPKVPGSPGGPPVTANRTKLRDGRHLAYLESGVPKEQAKYKIIFVHGFFCCRYDVLNVSQGLLQELGIYLLSFDRPGYCESDAHPARTEESIAVDIVELADNLQLGPRFHLMGFSMGGEIMWSCLKHIPHRLAGVAILAPVGNYWWSGLPPDVYQEAWYVQFRQDRAAVWVAHHLPWLANWWNTQRLFPSSSVKARNPAIYSKEDKPLTAKFAQRAHNKQVTQQGEHESLHRDMIVGFGKWGWSPLQPGNPFAGVGDDVKVHLWHGVEDLFVPVALSRHISKRLPWVIYHELPTAGHLFPVADGMPDVIVKSLLLGDG</sequence>
<dbReference type="PaxDb" id="4565-Traes_1AL_CA09A0580.1"/>
<dbReference type="OrthoDB" id="294702at2759"/>
<dbReference type="InterPro" id="IPR000073">
    <property type="entry name" value="AB_hydrolase_1"/>
</dbReference>
<keyword evidence="4" id="KW-1185">Reference proteome</keyword>
<proteinExistence type="predicted"/>
<gene>
    <name evidence="3" type="primary">LOC123148682</name>
</gene>
<organism evidence="3">
    <name type="scientific">Triticum aestivum</name>
    <name type="common">Wheat</name>
    <dbReference type="NCBI Taxonomy" id="4565"/>
    <lineage>
        <taxon>Eukaryota</taxon>
        <taxon>Viridiplantae</taxon>
        <taxon>Streptophyta</taxon>
        <taxon>Embryophyta</taxon>
        <taxon>Tracheophyta</taxon>
        <taxon>Spermatophyta</taxon>
        <taxon>Magnoliopsida</taxon>
        <taxon>Liliopsida</taxon>
        <taxon>Poales</taxon>
        <taxon>Poaceae</taxon>
        <taxon>BOP clade</taxon>
        <taxon>Pooideae</taxon>
        <taxon>Triticodae</taxon>
        <taxon>Triticeae</taxon>
        <taxon>Triticinae</taxon>
        <taxon>Triticum</taxon>
    </lineage>
</organism>
<dbReference type="Gene3D" id="3.40.50.1820">
    <property type="entry name" value="alpha/beta hydrolase"/>
    <property type="match status" value="1"/>
</dbReference>
<evidence type="ECO:0000259" key="2">
    <source>
        <dbReference type="Pfam" id="PF00561"/>
    </source>
</evidence>
<dbReference type="Gramene" id="TraesCS1A02G268900.1">
    <property type="protein sequence ID" value="TraesCS1A02G268900.1"/>
    <property type="gene ID" value="TraesCS1A02G268900"/>
</dbReference>
<dbReference type="GeneID" id="123148682"/>
<dbReference type="EnsemblPlants" id="TraesCS1A02G268900.1">
    <property type="protein sequence ID" value="TraesCS1A02G268900.1"/>
    <property type="gene ID" value="TraesCS1A02G268900"/>
</dbReference>
<dbReference type="Gramene" id="TraesCS1A03G0682200.1">
    <property type="protein sequence ID" value="TraesCS1A03G0682200.1.CDS"/>
    <property type="gene ID" value="TraesCS1A03G0682200"/>
</dbReference>
<accession>A0A3B5Y2C6</accession>
<evidence type="ECO:0000256" key="1">
    <source>
        <dbReference type="SAM" id="MobiDB-lite"/>
    </source>
</evidence>
<dbReference type="Proteomes" id="UP000019116">
    <property type="component" value="Chromosome 1A"/>
</dbReference>
<feature type="region of interest" description="Disordered" evidence="1">
    <location>
        <begin position="1"/>
        <end position="56"/>
    </location>
</feature>
<dbReference type="FunFam" id="3.40.50.1820:FF:000270">
    <property type="entry name" value="Alpha/beta-Hydrolases superfamily protein"/>
    <property type="match status" value="1"/>
</dbReference>
<feature type="domain" description="AB hydrolase-1" evidence="2">
    <location>
        <begin position="128"/>
        <end position="385"/>
    </location>
</feature>
<dbReference type="Pfam" id="PF00561">
    <property type="entry name" value="Abhydrolase_1"/>
    <property type="match status" value="1"/>
</dbReference>
<dbReference type="SMR" id="A0A3B5Y2C6"/>
<dbReference type="RefSeq" id="XP_044424138.1">
    <property type="nucleotide sequence ID" value="XM_044568203.1"/>
</dbReference>
<dbReference type="OMA" id="VIRVAHY"/>
<protein>
    <recommendedName>
        <fullName evidence="2">AB hydrolase-1 domain-containing protein</fullName>
    </recommendedName>
</protein>
<name>A0A3B5Y2C6_WHEAT</name>
<evidence type="ECO:0000313" key="4">
    <source>
        <dbReference type="Proteomes" id="UP000019116"/>
    </source>
</evidence>
<dbReference type="PANTHER" id="PTHR45763:SF14">
    <property type="entry name" value="AB HYDROLASE-1 DOMAIN-CONTAINING PROTEIN"/>
    <property type="match status" value="1"/>
</dbReference>